<dbReference type="Proteomes" id="UP000790377">
    <property type="component" value="Unassembled WGS sequence"/>
</dbReference>
<keyword evidence="1" id="KW-0378">Hydrolase</keyword>
<organism evidence="1 2">
    <name type="scientific">Hygrophoropsis aurantiaca</name>
    <dbReference type="NCBI Taxonomy" id="72124"/>
    <lineage>
        <taxon>Eukaryota</taxon>
        <taxon>Fungi</taxon>
        <taxon>Dikarya</taxon>
        <taxon>Basidiomycota</taxon>
        <taxon>Agaricomycotina</taxon>
        <taxon>Agaricomycetes</taxon>
        <taxon>Agaricomycetidae</taxon>
        <taxon>Boletales</taxon>
        <taxon>Coniophorineae</taxon>
        <taxon>Hygrophoropsidaceae</taxon>
        <taxon>Hygrophoropsis</taxon>
    </lineage>
</organism>
<reference evidence="1" key="1">
    <citation type="journal article" date="2021" name="New Phytol.">
        <title>Evolutionary innovations through gain and loss of genes in the ectomycorrhizal Boletales.</title>
        <authorList>
            <person name="Wu G."/>
            <person name="Miyauchi S."/>
            <person name="Morin E."/>
            <person name="Kuo A."/>
            <person name="Drula E."/>
            <person name="Varga T."/>
            <person name="Kohler A."/>
            <person name="Feng B."/>
            <person name="Cao Y."/>
            <person name="Lipzen A."/>
            <person name="Daum C."/>
            <person name="Hundley H."/>
            <person name="Pangilinan J."/>
            <person name="Johnson J."/>
            <person name="Barry K."/>
            <person name="LaButti K."/>
            <person name="Ng V."/>
            <person name="Ahrendt S."/>
            <person name="Min B."/>
            <person name="Choi I.G."/>
            <person name="Park H."/>
            <person name="Plett J.M."/>
            <person name="Magnuson J."/>
            <person name="Spatafora J.W."/>
            <person name="Nagy L.G."/>
            <person name="Henrissat B."/>
            <person name="Grigoriev I.V."/>
            <person name="Yang Z.L."/>
            <person name="Xu J."/>
            <person name="Martin F.M."/>
        </authorList>
    </citation>
    <scope>NUCLEOTIDE SEQUENCE</scope>
    <source>
        <strain evidence="1">ATCC 28755</strain>
    </source>
</reference>
<proteinExistence type="predicted"/>
<name>A0ACB8ATY6_9AGAM</name>
<evidence type="ECO:0000313" key="1">
    <source>
        <dbReference type="EMBL" id="KAH7916441.1"/>
    </source>
</evidence>
<dbReference type="EMBL" id="MU267591">
    <property type="protein sequence ID" value="KAH7916441.1"/>
    <property type="molecule type" value="Genomic_DNA"/>
</dbReference>
<gene>
    <name evidence="1" type="ORF">BJ138DRAFT_995601</name>
</gene>
<comment type="caution">
    <text evidence="1">The sequence shown here is derived from an EMBL/GenBank/DDBJ whole genome shotgun (WGS) entry which is preliminary data.</text>
</comment>
<evidence type="ECO:0000313" key="2">
    <source>
        <dbReference type="Proteomes" id="UP000790377"/>
    </source>
</evidence>
<accession>A0ACB8ATY6</accession>
<sequence>MERTIHQPLDPEILPRLHPEYVAFHNEYIAYVMPNHLQPWDPSVRSRPTVPGSAEVLQVGSVKDYDLSHCKARVFTPEGVPPEGGWPVYIWYHGGGWTLGNIDSENGFVSRQCVGAKCVVVTVDYRLGPESPYPAAVDDSFEALQWVYEKGNETLGVNPTRLAIGGSSAGGNLAAIVSMKAAQLEPPIPLLLQQLIVPVTDNTADPSGVPYPSWKELANTPWLNTGRMLWFRDQYLPNKEDWTKWDNSPIFAPDALLATSPKTWIAVMELDILRDEGLAYGEKLRKVGVDVSHKVYMRAPHQILAMDGKLYSVLSLGRELVADAALNLAEAFGTL</sequence>
<protein>
    <submittedName>
        <fullName evidence="1">Alpha/Beta hydrolase protein</fullName>
    </submittedName>
</protein>
<keyword evidence="2" id="KW-1185">Reference proteome</keyword>